<evidence type="ECO:0000313" key="2">
    <source>
        <dbReference type="Proteomes" id="UP000053841"/>
    </source>
</evidence>
<dbReference type="OrthoDB" id="3738887at2759"/>
<organism evidence="1 2">
    <name type="scientific">Cochliobolus carbonum (strain 26-R-13)</name>
    <name type="common">Maize leaf spot fungus</name>
    <name type="synonym">Bipolaris zeicola</name>
    <dbReference type="NCBI Taxonomy" id="930089"/>
    <lineage>
        <taxon>Eukaryota</taxon>
        <taxon>Fungi</taxon>
        <taxon>Dikarya</taxon>
        <taxon>Ascomycota</taxon>
        <taxon>Pezizomycotina</taxon>
        <taxon>Dothideomycetes</taxon>
        <taxon>Pleosporomycetidae</taxon>
        <taxon>Pleosporales</taxon>
        <taxon>Pleosporineae</taxon>
        <taxon>Pleosporaceae</taxon>
        <taxon>Bipolaris</taxon>
    </lineage>
</organism>
<accession>W6Y0X5</accession>
<reference evidence="1 2" key="1">
    <citation type="journal article" date="2013" name="PLoS Genet.">
        <title>Comparative genome structure, secondary metabolite, and effector coding capacity across Cochliobolus pathogens.</title>
        <authorList>
            <person name="Condon B.J."/>
            <person name="Leng Y."/>
            <person name="Wu D."/>
            <person name="Bushley K.E."/>
            <person name="Ohm R.A."/>
            <person name="Otillar R."/>
            <person name="Martin J."/>
            <person name="Schackwitz W."/>
            <person name="Grimwood J."/>
            <person name="MohdZainudin N."/>
            <person name="Xue C."/>
            <person name="Wang R."/>
            <person name="Manning V.A."/>
            <person name="Dhillon B."/>
            <person name="Tu Z.J."/>
            <person name="Steffenson B.J."/>
            <person name="Salamov A."/>
            <person name="Sun H."/>
            <person name="Lowry S."/>
            <person name="LaButti K."/>
            <person name="Han J."/>
            <person name="Copeland A."/>
            <person name="Lindquist E."/>
            <person name="Barry K."/>
            <person name="Schmutz J."/>
            <person name="Baker S.E."/>
            <person name="Ciuffetti L.M."/>
            <person name="Grigoriev I.V."/>
            <person name="Zhong S."/>
            <person name="Turgeon B.G."/>
        </authorList>
    </citation>
    <scope>NUCLEOTIDE SEQUENCE [LARGE SCALE GENOMIC DNA]</scope>
    <source>
        <strain evidence="1 2">26-R-13</strain>
    </source>
</reference>
<protein>
    <submittedName>
        <fullName evidence="1">Uncharacterized protein</fullName>
    </submittedName>
</protein>
<sequence length="121" mass="13704">MAKKFEGQRIKGDEQDPVYLVLNGKLRHIATPDIYKALFGDGEWKFSTVQQALVDNFPKGPVLDFPTPLAKGFDDPVYLIDQGKKRWIKSEDAFNRYGFAWNKITNIGAITSIIPDGEEIE</sequence>
<dbReference type="KEGG" id="bze:COCCADRAFT_5115"/>
<gene>
    <name evidence="1" type="ORF">COCCADRAFT_5115</name>
</gene>
<dbReference type="EMBL" id="KI964612">
    <property type="protein sequence ID" value="EUC33382.1"/>
    <property type="molecule type" value="Genomic_DNA"/>
</dbReference>
<keyword evidence="2" id="KW-1185">Reference proteome</keyword>
<name>W6Y0X5_COCC2</name>
<dbReference type="Proteomes" id="UP000053841">
    <property type="component" value="Unassembled WGS sequence"/>
</dbReference>
<dbReference type="AlphaFoldDB" id="W6Y0X5"/>
<dbReference type="RefSeq" id="XP_007712319.1">
    <property type="nucleotide sequence ID" value="XM_007714129.1"/>
</dbReference>
<evidence type="ECO:0000313" key="1">
    <source>
        <dbReference type="EMBL" id="EUC33382.1"/>
    </source>
</evidence>
<proteinExistence type="predicted"/>
<dbReference type="GeneID" id="19150008"/>
<dbReference type="HOGENOM" id="CLU_2037631_0_0_1"/>